<dbReference type="VEuPathDB" id="FungiDB:H310_09757"/>
<dbReference type="InterPro" id="IPR036397">
    <property type="entry name" value="RNaseH_sf"/>
</dbReference>
<name>A0A3R6YRX3_9STRA</name>
<dbReference type="EMBL" id="QUSY01002487">
    <property type="protein sequence ID" value="RHY21038.1"/>
    <property type="molecule type" value="Genomic_DNA"/>
</dbReference>
<evidence type="ECO:0000259" key="1">
    <source>
        <dbReference type="Pfam" id="PF03184"/>
    </source>
</evidence>
<dbReference type="PANTHER" id="PTHR19303:SF57">
    <property type="entry name" value="HTH CENPB-TYPE DOMAIN-CONTAINING PROTEIN"/>
    <property type="match status" value="1"/>
</dbReference>
<dbReference type="PANTHER" id="PTHR19303">
    <property type="entry name" value="TRANSPOSON"/>
    <property type="match status" value="1"/>
</dbReference>
<feature type="domain" description="DDE-1" evidence="1">
    <location>
        <begin position="152"/>
        <end position="325"/>
    </location>
</feature>
<keyword evidence="3" id="KW-1185">Reference proteome</keyword>
<accession>A0A3R6YRX3</accession>
<evidence type="ECO:0000313" key="3">
    <source>
        <dbReference type="Proteomes" id="UP000285060"/>
    </source>
</evidence>
<protein>
    <recommendedName>
        <fullName evidence="1">DDE-1 domain-containing protein</fullName>
    </recommendedName>
</protein>
<dbReference type="GO" id="GO:0003677">
    <property type="term" value="F:DNA binding"/>
    <property type="evidence" value="ECO:0007669"/>
    <property type="project" value="TreeGrafter"/>
</dbReference>
<dbReference type="Pfam" id="PF03184">
    <property type="entry name" value="DDE_1"/>
    <property type="match status" value="1"/>
</dbReference>
<dbReference type="AlphaFoldDB" id="A0A3R6YRX3"/>
<sequence length="337" mass="38387">MKLSPGGRPESFPDPPGLIAFIHQLRDAERALTTFHMLTWVKHNQREWLATYLATKKDGNGYSSLLLLLRRFCKRHGISRQRPGKSKRSQVELEDTRDIFAVEFHREYRAYGKECVYNVDETGIYYDMPPNYIWAVRGGSSKISSGEKHSLRMTAVLAAKADGTKLPIMFIMKGTPGGRIETHELPTYPSGHAYAVQEKGWMDGRVWKTYLRTVLQDDIEEASVVLVDNFESHVSEDSVKIMNEELGSHLCPLPPNATSMCQPLDVGVMAPFKRHLRELWLHEDIIVDDDDDVFSLTARQKRLALIKRAIRAWDMVSADAVRGSFEKALPQEPLDLF</sequence>
<dbReference type="Gene3D" id="3.30.420.10">
    <property type="entry name" value="Ribonuclease H-like superfamily/Ribonuclease H"/>
    <property type="match status" value="1"/>
</dbReference>
<comment type="caution">
    <text evidence="2">The sequence shown here is derived from an EMBL/GenBank/DDBJ whole genome shotgun (WGS) entry which is preliminary data.</text>
</comment>
<gene>
    <name evidence="2" type="ORF">DYB32_009912</name>
</gene>
<dbReference type="InterPro" id="IPR004875">
    <property type="entry name" value="DDE_SF_endonuclease_dom"/>
</dbReference>
<proteinExistence type="predicted"/>
<evidence type="ECO:0000313" key="2">
    <source>
        <dbReference type="EMBL" id="RHY21038.1"/>
    </source>
</evidence>
<dbReference type="GO" id="GO:0005634">
    <property type="term" value="C:nucleus"/>
    <property type="evidence" value="ECO:0007669"/>
    <property type="project" value="TreeGrafter"/>
</dbReference>
<dbReference type="InterPro" id="IPR050863">
    <property type="entry name" value="CenT-Element_Derived"/>
</dbReference>
<organism evidence="2 3">
    <name type="scientific">Aphanomyces invadans</name>
    <dbReference type="NCBI Taxonomy" id="157072"/>
    <lineage>
        <taxon>Eukaryota</taxon>
        <taxon>Sar</taxon>
        <taxon>Stramenopiles</taxon>
        <taxon>Oomycota</taxon>
        <taxon>Saprolegniomycetes</taxon>
        <taxon>Saprolegniales</taxon>
        <taxon>Verrucalvaceae</taxon>
        <taxon>Aphanomyces</taxon>
    </lineage>
</organism>
<dbReference type="Proteomes" id="UP000285060">
    <property type="component" value="Unassembled WGS sequence"/>
</dbReference>
<reference evidence="2 3" key="1">
    <citation type="submission" date="2018-08" db="EMBL/GenBank/DDBJ databases">
        <title>Aphanomyces genome sequencing and annotation.</title>
        <authorList>
            <person name="Minardi D."/>
            <person name="Oidtmann B."/>
            <person name="Van Der Giezen M."/>
            <person name="Studholme D.J."/>
        </authorList>
    </citation>
    <scope>NUCLEOTIDE SEQUENCE [LARGE SCALE GENOMIC DNA]</scope>
    <source>
        <strain evidence="2 3">NJM0002</strain>
    </source>
</reference>